<dbReference type="Pfam" id="PF21089">
    <property type="entry name" value="PKS_DH_N"/>
    <property type="match status" value="1"/>
</dbReference>
<evidence type="ECO:0000259" key="7">
    <source>
        <dbReference type="PROSITE" id="PS50075"/>
    </source>
</evidence>
<dbReference type="InterPro" id="IPR020806">
    <property type="entry name" value="PKS_PP-bd"/>
</dbReference>
<dbReference type="Pfam" id="PF08240">
    <property type="entry name" value="ADH_N"/>
    <property type="match status" value="1"/>
</dbReference>
<keyword evidence="4" id="KW-0511">Multifunctional enzyme</keyword>
<proteinExistence type="predicted"/>
<dbReference type="InterPro" id="IPR020843">
    <property type="entry name" value="ER"/>
</dbReference>
<dbReference type="Pfam" id="PF00107">
    <property type="entry name" value="ADH_zinc_N"/>
    <property type="match status" value="1"/>
</dbReference>
<dbReference type="Pfam" id="PF00550">
    <property type="entry name" value="PP-binding"/>
    <property type="match status" value="1"/>
</dbReference>
<keyword evidence="5" id="KW-0012">Acyltransferase</keyword>
<sequence length="2471" mass="262391">MSDFGAAHQGEDIAIIGVALRLPGGIADLAGLWTTLSSGLDVVTEIPSDRFDTSRIVAPGERRPGKSYTSAAGVLTGVDVAAFDAPFFGISPREASRMDPQQRMLLELAMEALDDAGADIRELSGSDTGVFVGLSEVGYATQQFEFRNIDAYTNSGVAQSIAANRISHFFDFRGPSMAIDTACSSALVALHQACQALRTGESRVSLAGGITILLNPYTMVGFAQAAMLSPTGRCRAFSADADGYVRAEGGGFVVLKRLADAVADGDRVHAVIRGTGVNCDGRTPGLALPSAVAQEALLRRVYAMAGVEPDEVGYVEAHGTGTPAGDPVECVALGRALGMPRGSGRFLPIGSVKTNLGHLEAASGIAGLLKAILVLRHRIIPPSLHATPLNPAIDFDGLRLAPAIEPTAMDNDRPGVVGVNSFGFGGANAHAILAEAPPRQPGTEPTRRRLPLVVSARSAGALSEAAGLLGAQLADATPEKFYDVCYTLTRRRSRHSDRVAVLVDDGPAAAKRLRAIAEGAEAIHERVPETARGRVAFVFSGNGSQWAGMAADLLADSVFGGVIAEVDALLRPRLGWSIAEELSAPTECSRMSATEVAQPALFAVQLGVAAMLRVRGVTPAAVVGHSVGEVAAAYLAGALELDAACQVIAERSRAQATTAGRGRMAAVGLPAGEIAQLLSALPGLEIAGINSGKDVTVSGDAGELAELAARLADRDVFFRELELDYPFHSRAMDDLRPMLHTGLAGLSPTASEVPLISTVTGAEIDGTELGAEYWWRNVREPVLFATAIEQLIADGFDIFVEVGPHPVLRGYLRRLAGSSETPAVVVPTLVRATDGARAVDAAVERLIEAGASLDWTRYFPSPGRVADLPRYPWQREQHWNGTPDWSFRDGGDGTIDHPLLGERLTVLEPTWRDVITPLRVPWLADHRVAGAVVMPATGFLEMALAAGRRVHDAPVEVTDLQITNALVLAQDASAPAVSLQVSLSETSGAVRIASKADGNPDWQANATGRVRRLWRPRPASVDLAELRATLIEKISGAKHYVATARAGLDYGPSFQVLEQLEVGHDEVLAAYRLDASQAGYEIHPALLDGALQAGAPLLADIADGRACFLPHAVGIARCWTQPPAHGFIRVRSRARHNDYVRWDITVTDAEGVVSVELTEVWLRRFEAAIGEPVQQPVCVLKAAPHHEAPITSTPVPPARELAAAARVWLEHGAAVSPPSPALVARAIETCAHYAVAALTRLMPESPTFALDDALAAGLLPKYSRLVELLLSMACAHGLAEPVGERHWRWIGEAEPESRLRAWLTEFPEDVPEATLSTYTARRLPEFLLGQGDPLQEIFTDGAALLEQTYDVGPVARYDNEMLRAVLKAVVERWPNDRPLRVLEIGAGTGGTTAALLPLLPPERTRYLFTDVSAAFFVKAQKRFAAYEFVDYHRLDLDQDLDAQGFPDRGFDLVIASNALHVAADLARSMTSIGRLLAEGGLLLATEMHEPHLLALPYGVLDGFWNFTDTELRTRSPLLSRAQWPDLLRRCGFADVRQLGGERESMADASSVILATRAAVTEIVPVLPPAPLGVQWILLAEDDTERVFATALADQLREAGSAGTHVITASEYFREGLPIAADTESVRLAFLLSAAPSAEPAVAIERTVRRAAVLRAVAACLRELPATVQVQSWLVTRPSGALPAPERAEMPVDAALWGVARTLTNEQPALGLKRVSLERGPELTEAADRLARELLTPTDEDEVVLTCEGRFVPRVIDAPPEVTVVVPGDAKPYRLALHNPGLSCGFSWQPTAPKVAGPKEVVVAVRATALNYRDVLQAVGMLPPEAIDGTFAEQGLGFECAGVVTEVGAQVRDFQPGDRVYGLVPAALASHVVTDAENVGRMPDSMSFAHAATLPVAVSTVHYSLHTLAKLAPGEVLLVHGGAGGVGLAAVRYAQQLGATVIATAGSAIKREFLRSLGVEHVFDSRSMAFVADVEAVTEGRGVDVVLNSLAGEALHRSLELLRPHGRFVELGKRDVLENNPLLLRALKRNISVFCADLSTMDVDHPVFGSMQFQNVAGEIASRGHAALPHVVYPAARIEEAFRVLQHSRHIGKVVVSFDGALPVERAPAPARLDPAATYLVIGGLSGLGAATARWLADRGARNVALVSRSGTQAPEAPKLIDELTLRGVAVTAHAADVTDRDAMHAVFAAVDATGHPVRGVIHAAMVLDDAPFAELDDARFAAVLAPKMQGALTLAELVEGRALDFFVLISSATSVVGQIGQSNYVAGNLFMEAFARQREESGLVTQVIAYGAISDAGHVARTGMADQLAGFGLRAISAEEALAGLEQLLGAERNGTSVVRIDWGPLATMLPGILAPRFESVRPPVIHGVEGGKSAFRAAIAAAAPEDAEELVREAMIGLVAHVMQTTPDRIDPHRRLDELGLDSLMAAELLAAIRHQLGCELSVMDVARGGSLAQLSRVVLAALKPVQVRS</sequence>
<dbReference type="PROSITE" id="PS52004">
    <property type="entry name" value="KS3_2"/>
    <property type="match status" value="1"/>
</dbReference>
<dbReference type="InterPro" id="IPR013154">
    <property type="entry name" value="ADH-like_N"/>
</dbReference>
<dbReference type="InterPro" id="IPR049900">
    <property type="entry name" value="PKS_mFAS_DH"/>
</dbReference>
<evidence type="ECO:0000256" key="3">
    <source>
        <dbReference type="ARBA" id="ARBA00022679"/>
    </source>
</evidence>
<evidence type="ECO:0000256" key="2">
    <source>
        <dbReference type="ARBA" id="ARBA00022553"/>
    </source>
</evidence>
<evidence type="ECO:0000259" key="8">
    <source>
        <dbReference type="PROSITE" id="PS52004"/>
    </source>
</evidence>
<evidence type="ECO:0000256" key="1">
    <source>
        <dbReference type="ARBA" id="ARBA00022450"/>
    </source>
</evidence>
<dbReference type="Pfam" id="PF16197">
    <property type="entry name" value="KAsynt_C_assoc"/>
    <property type="match status" value="1"/>
</dbReference>
<dbReference type="InterPro" id="IPR057326">
    <property type="entry name" value="KR_dom"/>
</dbReference>
<keyword evidence="1" id="KW-0596">Phosphopantetheine</keyword>
<feature type="domain" description="PKS/mFAS DH" evidence="9">
    <location>
        <begin position="897"/>
        <end position="1171"/>
    </location>
</feature>
<feature type="domain" description="Carrier" evidence="7">
    <location>
        <begin position="2390"/>
        <end position="2464"/>
    </location>
</feature>
<dbReference type="Pfam" id="PF02801">
    <property type="entry name" value="Ketoacyl-synt_C"/>
    <property type="match status" value="1"/>
</dbReference>
<dbReference type="CDD" id="cd00833">
    <property type="entry name" value="PKS"/>
    <property type="match status" value="1"/>
</dbReference>
<keyword evidence="3" id="KW-0808">Transferase</keyword>
<dbReference type="InterPro" id="IPR013217">
    <property type="entry name" value="Methyltransf_12"/>
</dbReference>
<dbReference type="Pfam" id="PF00109">
    <property type="entry name" value="ketoacyl-synt"/>
    <property type="match status" value="1"/>
</dbReference>
<dbReference type="PANTHER" id="PTHR43775:SF37">
    <property type="entry name" value="SI:DKEY-61P9.11"/>
    <property type="match status" value="1"/>
</dbReference>
<dbReference type="SMART" id="SM00829">
    <property type="entry name" value="PKS_ER"/>
    <property type="match status" value="1"/>
</dbReference>
<dbReference type="Proteomes" id="UP000694257">
    <property type="component" value="Chromosome"/>
</dbReference>
<feature type="region of interest" description="C-terminal hotdog fold" evidence="6">
    <location>
        <begin position="1031"/>
        <end position="1171"/>
    </location>
</feature>
<dbReference type="InterPro" id="IPR013149">
    <property type="entry name" value="ADH-like_C"/>
</dbReference>
<dbReference type="PROSITE" id="PS00012">
    <property type="entry name" value="PHOSPHOPANTETHEINE"/>
    <property type="match status" value="1"/>
</dbReference>
<dbReference type="PROSITE" id="PS00606">
    <property type="entry name" value="KS3_1"/>
    <property type="match status" value="1"/>
</dbReference>
<dbReference type="InterPro" id="IPR006162">
    <property type="entry name" value="Ppantetheine_attach_site"/>
</dbReference>
<dbReference type="SMART" id="SM00827">
    <property type="entry name" value="PKS_AT"/>
    <property type="match status" value="1"/>
</dbReference>
<evidence type="ECO:0000259" key="9">
    <source>
        <dbReference type="PROSITE" id="PS52019"/>
    </source>
</evidence>
<dbReference type="InterPro" id="IPR049551">
    <property type="entry name" value="PKS_DH_C"/>
</dbReference>
<dbReference type="InterPro" id="IPR050091">
    <property type="entry name" value="PKS_NRPS_Biosynth_Enz"/>
</dbReference>
<dbReference type="InterPro" id="IPR049552">
    <property type="entry name" value="PKS_DH_N"/>
</dbReference>
<name>A0ABX8RT53_NOCIO</name>
<dbReference type="SMART" id="SM00826">
    <property type="entry name" value="PKS_DH"/>
    <property type="match status" value="1"/>
</dbReference>
<dbReference type="SMART" id="SM00823">
    <property type="entry name" value="PKS_PP"/>
    <property type="match status" value="1"/>
</dbReference>
<dbReference type="InterPro" id="IPR018201">
    <property type="entry name" value="Ketoacyl_synth_AS"/>
</dbReference>
<feature type="active site" description="Proton donor; for dehydratase activity" evidence="6">
    <location>
        <position position="1088"/>
    </location>
</feature>
<dbReference type="Pfam" id="PF00698">
    <property type="entry name" value="Acyl_transf_1"/>
    <property type="match status" value="1"/>
</dbReference>
<evidence type="ECO:0000313" key="10">
    <source>
        <dbReference type="EMBL" id="QXN92812.1"/>
    </source>
</evidence>
<feature type="region of interest" description="N-terminal hotdog fold" evidence="6">
    <location>
        <begin position="897"/>
        <end position="1017"/>
    </location>
</feature>
<feature type="domain" description="Ketosynthase family 3 (KS3)" evidence="8">
    <location>
        <begin position="10"/>
        <end position="435"/>
    </location>
</feature>
<dbReference type="CDD" id="cd05195">
    <property type="entry name" value="enoyl_red"/>
    <property type="match status" value="1"/>
</dbReference>
<dbReference type="PANTHER" id="PTHR43775">
    <property type="entry name" value="FATTY ACID SYNTHASE"/>
    <property type="match status" value="1"/>
</dbReference>
<keyword evidence="2" id="KW-0597">Phosphoprotein</keyword>
<dbReference type="SMART" id="SM00822">
    <property type="entry name" value="PKS_KR"/>
    <property type="match status" value="1"/>
</dbReference>
<reference evidence="10 11" key="1">
    <citation type="submission" date="2021-07" db="EMBL/GenBank/DDBJ databases">
        <title>Whole Genome Sequence of Nocardia Iowensis.</title>
        <authorList>
            <person name="Lamm A."/>
            <person name="Collins-Fairclough A.M."/>
            <person name="Bunk B."/>
            <person name="Sproer C."/>
        </authorList>
    </citation>
    <scope>NUCLEOTIDE SEQUENCE [LARGE SCALE GENOMIC DNA]</scope>
    <source>
        <strain evidence="10 11">NRRL 5646</strain>
    </source>
</reference>
<accession>A0ABX8RT53</accession>
<evidence type="ECO:0000256" key="5">
    <source>
        <dbReference type="ARBA" id="ARBA00023315"/>
    </source>
</evidence>
<protein>
    <submittedName>
        <fullName evidence="10">SDR family NAD(P)-dependent oxidoreductase</fullName>
    </submittedName>
</protein>
<dbReference type="Pfam" id="PF08242">
    <property type="entry name" value="Methyltransf_12"/>
    <property type="match status" value="1"/>
</dbReference>
<keyword evidence="11" id="KW-1185">Reference proteome</keyword>
<dbReference type="EMBL" id="CP078145">
    <property type="protein sequence ID" value="QXN92812.1"/>
    <property type="molecule type" value="Genomic_DNA"/>
</dbReference>
<evidence type="ECO:0000256" key="4">
    <source>
        <dbReference type="ARBA" id="ARBA00023268"/>
    </source>
</evidence>
<dbReference type="InterPro" id="IPR013968">
    <property type="entry name" value="PKS_KR"/>
</dbReference>
<evidence type="ECO:0000256" key="6">
    <source>
        <dbReference type="PROSITE-ProRule" id="PRU01363"/>
    </source>
</evidence>
<dbReference type="InterPro" id="IPR032821">
    <property type="entry name" value="PKS_assoc"/>
</dbReference>
<dbReference type="InterPro" id="IPR014043">
    <property type="entry name" value="Acyl_transferase_dom"/>
</dbReference>
<organism evidence="10 11">
    <name type="scientific">Nocardia iowensis</name>
    <dbReference type="NCBI Taxonomy" id="204891"/>
    <lineage>
        <taxon>Bacteria</taxon>
        <taxon>Bacillati</taxon>
        <taxon>Actinomycetota</taxon>
        <taxon>Actinomycetes</taxon>
        <taxon>Mycobacteriales</taxon>
        <taxon>Nocardiaceae</taxon>
        <taxon>Nocardia</taxon>
    </lineage>
</organism>
<dbReference type="SMART" id="SM00825">
    <property type="entry name" value="PKS_KS"/>
    <property type="match status" value="1"/>
</dbReference>
<gene>
    <name evidence="10" type="ORF">KV110_06715</name>
</gene>
<dbReference type="InterPro" id="IPR014031">
    <property type="entry name" value="Ketoacyl_synth_C"/>
</dbReference>
<evidence type="ECO:0000313" key="11">
    <source>
        <dbReference type="Proteomes" id="UP000694257"/>
    </source>
</evidence>
<dbReference type="PROSITE" id="PS52019">
    <property type="entry name" value="PKS_MFAS_DH"/>
    <property type="match status" value="1"/>
</dbReference>
<dbReference type="PROSITE" id="PS50075">
    <property type="entry name" value="CARRIER"/>
    <property type="match status" value="1"/>
</dbReference>
<feature type="active site" description="Proton acceptor; for dehydratase activity" evidence="6">
    <location>
        <position position="926"/>
    </location>
</feature>
<dbReference type="InterPro" id="IPR009081">
    <property type="entry name" value="PP-bd_ACP"/>
</dbReference>
<dbReference type="InterPro" id="IPR020807">
    <property type="entry name" value="PKS_DH"/>
</dbReference>
<dbReference type="RefSeq" id="WP_218474363.1">
    <property type="nucleotide sequence ID" value="NZ_BAABJN010000005.1"/>
</dbReference>
<dbReference type="InterPro" id="IPR014030">
    <property type="entry name" value="Ketoacyl_synth_N"/>
</dbReference>
<dbReference type="Pfam" id="PF08659">
    <property type="entry name" value="KR"/>
    <property type="match status" value="1"/>
</dbReference>
<dbReference type="InterPro" id="IPR020841">
    <property type="entry name" value="PKS_Beta-ketoAc_synthase_dom"/>
</dbReference>
<dbReference type="Pfam" id="PF14765">
    <property type="entry name" value="PS-DH"/>
    <property type="match status" value="1"/>
</dbReference>